<evidence type="ECO:0000313" key="4">
    <source>
        <dbReference type="EMBL" id="ARU56695.1"/>
    </source>
</evidence>
<dbReference type="SUPFAM" id="SSF53850">
    <property type="entry name" value="Periplasmic binding protein-like II"/>
    <property type="match status" value="1"/>
</dbReference>
<evidence type="ECO:0000256" key="1">
    <source>
        <dbReference type="ARBA" id="ARBA00010333"/>
    </source>
</evidence>
<keyword evidence="5" id="KW-1185">Reference proteome</keyword>
<dbReference type="PANTHER" id="PTHR35936">
    <property type="entry name" value="MEMBRANE-BOUND LYTIC MUREIN TRANSGLYCOSYLASE F"/>
    <property type="match status" value="1"/>
</dbReference>
<organism evidence="4 5">
    <name type="scientific">Oleiphilus messinensis</name>
    <dbReference type="NCBI Taxonomy" id="141451"/>
    <lineage>
        <taxon>Bacteria</taxon>
        <taxon>Pseudomonadati</taxon>
        <taxon>Pseudomonadota</taxon>
        <taxon>Gammaproteobacteria</taxon>
        <taxon>Oceanospirillales</taxon>
        <taxon>Oleiphilaceae</taxon>
        <taxon>Oleiphilus</taxon>
    </lineage>
</organism>
<dbReference type="KEGG" id="ome:OLMES_2645"/>
<protein>
    <submittedName>
        <fullName evidence="4">PAAT family ABC transporter</fullName>
    </submittedName>
</protein>
<dbReference type="EMBL" id="CP021425">
    <property type="protein sequence ID" value="ARU56695.1"/>
    <property type="molecule type" value="Genomic_DNA"/>
</dbReference>
<keyword evidence="2" id="KW-0732">Signal</keyword>
<evidence type="ECO:0000259" key="3">
    <source>
        <dbReference type="SMART" id="SM00062"/>
    </source>
</evidence>
<sequence>MLFIVQCTGAAAEQRFTAGSDANTKNLSAALAEADYPPFYFVDDKDRLSGISIDVLEYIAPKLGYSIDYKRLSWPRVLKSLELGSVDMVTTFFNTGERATHVVYTGVPHAVESNHFIALSSTTVTYTGNLSDMESLSIGTIRGYSYGQTFDDADFLKKVPVLDEPTLVRMLFASRFEIAVGNPFAVKLQVKRQGYQRELRVIEPPIDVSPIYMGVSRKHTEALGIAAELTSAIVKFRNADQYKKLLQKYGMEQLAF</sequence>
<dbReference type="Pfam" id="PF00497">
    <property type="entry name" value="SBP_bac_3"/>
    <property type="match status" value="1"/>
</dbReference>
<evidence type="ECO:0000256" key="2">
    <source>
        <dbReference type="ARBA" id="ARBA00022729"/>
    </source>
</evidence>
<accession>A0A1Y0IB49</accession>
<feature type="domain" description="Solute-binding protein family 3/N-terminal" evidence="3">
    <location>
        <begin position="26"/>
        <end position="252"/>
    </location>
</feature>
<comment type="similarity">
    <text evidence="1">Belongs to the bacterial solute-binding protein 3 family.</text>
</comment>
<dbReference type="SMART" id="SM00062">
    <property type="entry name" value="PBPb"/>
    <property type="match status" value="1"/>
</dbReference>
<gene>
    <name evidence="4" type="ORF">OLMES_2645</name>
</gene>
<reference evidence="4 5" key="1">
    <citation type="submission" date="2017-05" db="EMBL/GenBank/DDBJ databases">
        <title>Genomic insights into alkan degradation activity of Oleiphilus messinensis.</title>
        <authorList>
            <person name="Kozyavkin S.A."/>
            <person name="Slesarev A.I."/>
            <person name="Golyshin P.N."/>
            <person name="Korzhenkov A."/>
            <person name="Golyshina O.N."/>
            <person name="Toshchakov S.V."/>
        </authorList>
    </citation>
    <scope>NUCLEOTIDE SEQUENCE [LARGE SCALE GENOMIC DNA]</scope>
    <source>
        <strain evidence="4 5">ME102</strain>
    </source>
</reference>
<dbReference type="Proteomes" id="UP000196027">
    <property type="component" value="Chromosome"/>
</dbReference>
<dbReference type="InterPro" id="IPR001638">
    <property type="entry name" value="Solute-binding_3/MltF_N"/>
</dbReference>
<dbReference type="AlphaFoldDB" id="A0A1Y0IB49"/>
<dbReference type="Gene3D" id="3.40.190.10">
    <property type="entry name" value="Periplasmic binding protein-like II"/>
    <property type="match status" value="2"/>
</dbReference>
<proteinExistence type="inferred from homology"/>
<dbReference type="PANTHER" id="PTHR35936:SF25">
    <property type="entry name" value="ABC TRANSPORTER SUBSTRATE-BINDING PROTEIN"/>
    <property type="match status" value="1"/>
</dbReference>
<name>A0A1Y0IB49_9GAMM</name>
<evidence type="ECO:0000313" key="5">
    <source>
        <dbReference type="Proteomes" id="UP000196027"/>
    </source>
</evidence>